<feature type="compositionally biased region" description="Acidic residues" evidence="4">
    <location>
        <begin position="1290"/>
        <end position="1303"/>
    </location>
</feature>
<dbReference type="Gene3D" id="1.20.120.1530">
    <property type="match status" value="6"/>
</dbReference>
<reference evidence="7 8" key="1">
    <citation type="submission" date="2019-06" db="EMBL/GenBank/DDBJ databases">
        <title>Draft genome sequence of Methanolobus vulcani B1d.</title>
        <authorList>
            <person name="Creighbaum A.J."/>
            <person name="Ticak T."/>
            <person name="Hariraju D."/>
            <person name="Arivett B.A."/>
            <person name="Ferguson D.J.Jr."/>
        </authorList>
    </citation>
    <scope>NUCLEOTIDE SEQUENCE [LARGE SCALE GENOMIC DNA]</scope>
    <source>
        <strain evidence="7 8">B1d</strain>
    </source>
</reference>
<dbReference type="EMBL" id="VIAQ01000008">
    <property type="protein sequence ID" value="TQD27560.1"/>
    <property type="molecule type" value="Genomic_DNA"/>
</dbReference>
<keyword evidence="8" id="KW-1185">Reference proteome</keyword>
<dbReference type="PROSITE" id="PS50111">
    <property type="entry name" value="CHEMOTAXIS_TRANSDUC_2"/>
    <property type="match status" value="1"/>
</dbReference>
<dbReference type="PROSITE" id="PS50885">
    <property type="entry name" value="HAMP"/>
    <property type="match status" value="3"/>
</dbReference>
<dbReference type="CDD" id="cd11386">
    <property type="entry name" value="MCP_signal"/>
    <property type="match status" value="1"/>
</dbReference>
<comment type="caution">
    <text evidence="7">The sequence shown here is derived from an EMBL/GenBank/DDBJ whole genome shotgun (WGS) entry which is preliminary data.</text>
</comment>
<evidence type="ECO:0000256" key="3">
    <source>
        <dbReference type="PROSITE-ProRule" id="PRU00284"/>
    </source>
</evidence>
<name>A0A7Z8KQC2_9EURY</name>
<evidence type="ECO:0000256" key="2">
    <source>
        <dbReference type="ARBA" id="ARBA00029447"/>
    </source>
</evidence>
<organism evidence="7 8">
    <name type="scientific">Methanolobus vulcani</name>
    <dbReference type="NCBI Taxonomy" id="38026"/>
    <lineage>
        <taxon>Archaea</taxon>
        <taxon>Methanobacteriati</taxon>
        <taxon>Methanobacteriota</taxon>
        <taxon>Stenosarchaea group</taxon>
        <taxon>Methanomicrobia</taxon>
        <taxon>Methanosarcinales</taxon>
        <taxon>Methanosarcinaceae</taxon>
        <taxon>Methanolobus</taxon>
    </lineage>
</organism>
<dbReference type="InterPro" id="IPR051310">
    <property type="entry name" value="MCP_chemotaxis"/>
</dbReference>
<comment type="similarity">
    <text evidence="2">Belongs to the methyl-accepting chemotaxis (MCP) protein family.</text>
</comment>
<gene>
    <name evidence="7" type="ORF">FKV42_02540</name>
</gene>
<dbReference type="InterPro" id="IPR000014">
    <property type="entry name" value="PAS"/>
</dbReference>
<evidence type="ECO:0000313" key="8">
    <source>
        <dbReference type="Proteomes" id="UP000319335"/>
    </source>
</evidence>
<dbReference type="Gene3D" id="3.30.450.20">
    <property type="entry name" value="PAS domain"/>
    <property type="match status" value="1"/>
</dbReference>
<sequence length="1312" mass="142169">MQRCLSNGKHKQKSHKQIRKKQLIVNGRVNFMLGMNDKLKTELINVLDAVNSGDSEARVSPKNSKQDDQVAQSLNSFLNDYFALKNEVAQKRSIIELKEAEDFHNQMLIDQIMNLIESIVEGKLDARGDTSGFSGNCKDILTGVNKLLDAVMGPLNVSAEYIDRISKGDIPEKITDEYKGDFNEIKNNLNMCIDAVNALVEDSIMLAQAGVEGQLDMRADAGRHNGDFRKVVEGVNGCLDAFIGPLNVAAEYIDRISKGDIPQKITDSYSGDFNEIKNNLNLCIDSINSLLEEAELITDAAIEGKLETRADCAKFNGEYARLVEGMNHIVGTLVGHIDSIPVPFMIIDRDYNVNYVNTKAAETVNLTAGSMVGTKCYDHYNTNVCKTDNCVCTRSMISDLTEHGEAVANLGKDVHITCSGVPLKNREGMIIGSLEIFMDQTIVKNALEDSSSKVELLNRIPAPVMAVDKEFNVTFMNPAGANAVGKTAVECNGMKCYELFNTPHCQTENCRVARAMDNGSVSSADTVAHLLSGDLPIRYTATPLKNSEGEIIGGLEYVMDMTSEVNVTKEVLKLADAAVNGRLDARADINQFEGNPRDIVNAVNETLDSFIGPLNVAAEYIDRISKGDIPEKITDEYYGDFNEIKNNLNQCIDAVNELVCDANMLAEAAIEGRLDTRANASRHGGDYRAIVEGVNNTLDAVIGPLNVAAEYVDRIAHGDIPEKITDECNGDFCEIKDNLNQCIDAINAMISDANMLAEAAVEGRLDIRADETKHQGDFRAIVEGVNNTLDAVISPLNVAAEYIDRISKGEIPAYITDTYYGDFNEIKNNINTCIDAINLLVKDSQLLAQAGVNGQLSVRADDSKHGGDFARIVAGFNNTLDAIITPLNISCDVLDSYTKGDLDARITMEMNGDFEELANTLNSFGDNIQKLINDTSEVLSEISKDNLTRGISVESVGEFEKLTDGIESARMSLNDVVSHVMNVAELVVTTAENMSAATTQLNSSANEVAGTVEEISRGSQDQSVKTEEVSRTMQHMTQSIQDVASNSQNVASHARESNQRMTELGRTSNELLIMMDGIKDAVSGSATVINNLEEKSNRIGEIVNLITNIADQTNLLALNAAIEAARAGEHGRGFAVVADEVRKLAEDSGNAAKQIADLIHEIQNGTSEAVASMEMGTTEVTRGAESLGEGVKEIEQVITAVNDITRMVEDIAAAAEEQSAAIEQVASSVEEVAAISEETAAGTEETAAAVQEQTSSMHELANSADELSDIAKDMKRVVNRFKTVSTESGMDNDTESENTESDESSLKNAALV</sequence>
<dbReference type="SMART" id="SM00091">
    <property type="entry name" value="PAS"/>
    <property type="match status" value="2"/>
</dbReference>
<keyword evidence="1" id="KW-0145">Chemotaxis</keyword>
<dbReference type="PANTHER" id="PTHR43531">
    <property type="entry name" value="PROTEIN ICFG"/>
    <property type="match status" value="1"/>
</dbReference>
<dbReference type="SMART" id="SM00283">
    <property type="entry name" value="MA"/>
    <property type="match status" value="1"/>
</dbReference>
<dbReference type="InterPro" id="IPR004090">
    <property type="entry name" value="Chemotax_Me-accpt_rcpt"/>
</dbReference>
<evidence type="ECO:0000313" key="7">
    <source>
        <dbReference type="EMBL" id="TQD27560.1"/>
    </source>
</evidence>
<protein>
    <submittedName>
        <fullName evidence="7">PAS domain-containing protein</fullName>
    </submittedName>
</protein>
<feature type="domain" description="Methyl-accepting transducer" evidence="5">
    <location>
        <begin position="997"/>
        <end position="1233"/>
    </location>
</feature>
<keyword evidence="3" id="KW-0807">Transducer</keyword>
<feature type="region of interest" description="Disordered" evidence="4">
    <location>
        <begin position="1283"/>
        <end position="1312"/>
    </location>
</feature>
<dbReference type="Pfam" id="PF00015">
    <property type="entry name" value="MCPsignal"/>
    <property type="match status" value="1"/>
</dbReference>
<dbReference type="GO" id="GO:0004888">
    <property type="term" value="F:transmembrane signaling receptor activity"/>
    <property type="evidence" value="ECO:0007669"/>
    <property type="project" value="InterPro"/>
</dbReference>
<dbReference type="InterPro" id="IPR013656">
    <property type="entry name" value="PAS_4"/>
</dbReference>
<evidence type="ECO:0000256" key="4">
    <source>
        <dbReference type="SAM" id="MobiDB-lite"/>
    </source>
</evidence>
<accession>A0A7Z8KQC2</accession>
<dbReference type="Pfam" id="PF08448">
    <property type="entry name" value="PAS_4"/>
    <property type="match status" value="2"/>
</dbReference>
<dbReference type="GO" id="GO:0006935">
    <property type="term" value="P:chemotaxis"/>
    <property type="evidence" value="ECO:0007669"/>
    <property type="project" value="UniProtKB-KW"/>
</dbReference>
<dbReference type="InterPro" id="IPR003660">
    <property type="entry name" value="HAMP_dom"/>
</dbReference>
<dbReference type="SUPFAM" id="SSF58104">
    <property type="entry name" value="Methyl-accepting chemotaxis protein (MCP) signaling domain"/>
    <property type="match status" value="1"/>
</dbReference>
<feature type="domain" description="HAMP" evidence="6">
    <location>
        <begin position="892"/>
        <end position="933"/>
    </location>
</feature>
<feature type="domain" description="HAMP" evidence="6">
    <location>
        <begin position="699"/>
        <end position="751"/>
    </location>
</feature>
<dbReference type="PANTHER" id="PTHR43531:SF11">
    <property type="entry name" value="METHYL-ACCEPTING CHEMOTAXIS PROTEIN 3"/>
    <property type="match status" value="1"/>
</dbReference>
<dbReference type="FunFam" id="1.10.287.950:FF:000001">
    <property type="entry name" value="Methyl-accepting chemotaxis sensory transducer"/>
    <property type="match status" value="1"/>
</dbReference>
<evidence type="ECO:0000259" key="5">
    <source>
        <dbReference type="PROSITE" id="PS50111"/>
    </source>
</evidence>
<evidence type="ECO:0000259" key="6">
    <source>
        <dbReference type="PROSITE" id="PS50885"/>
    </source>
</evidence>
<dbReference type="Gene3D" id="1.10.287.950">
    <property type="entry name" value="Methyl-accepting chemotaxis protein"/>
    <property type="match status" value="1"/>
</dbReference>
<dbReference type="SUPFAM" id="SSF55785">
    <property type="entry name" value="PYP-like sensor domain (PAS domain)"/>
    <property type="match status" value="2"/>
</dbReference>
<dbReference type="SMART" id="SM00304">
    <property type="entry name" value="HAMP"/>
    <property type="match status" value="7"/>
</dbReference>
<dbReference type="PRINTS" id="PR00260">
    <property type="entry name" value="CHEMTRNSDUCR"/>
</dbReference>
<dbReference type="GO" id="GO:0007165">
    <property type="term" value="P:signal transduction"/>
    <property type="evidence" value="ECO:0007669"/>
    <property type="project" value="UniProtKB-KW"/>
</dbReference>
<feature type="domain" description="HAMP" evidence="6">
    <location>
        <begin position="240"/>
        <end position="292"/>
    </location>
</feature>
<dbReference type="Pfam" id="PF18947">
    <property type="entry name" value="HAMP_2"/>
    <property type="match status" value="6"/>
</dbReference>
<dbReference type="InterPro" id="IPR035965">
    <property type="entry name" value="PAS-like_dom_sf"/>
</dbReference>
<dbReference type="InterPro" id="IPR004089">
    <property type="entry name" value="MCPsignal_dom"/>
</dbReference>
<dbReference type="GO" id="GO:0016020">
    <property type="term" value="C:membrane"/>
    <property type="evidence" value="ECO:0007669"/>
    <property type="project" value="InterPro"/>
</dbReference>
<proteinExistence type="inferred from homology"/>
<dbReference type="Proteomes" id="UP000319335">
    <property type="component" value="Unassembled WGS sequence"/>
</dbReference>
<dbReference type="CDD" id="cd00130">
    <property type="entry name" value="PAS"/>
    <property type="match status" value="1"/>
</dbReference>
<evidence type="ECO:0000256" key="1">
    <source>
        <dbReference type="ARBA" id="ARBA00022500"/>
    </source>
</evidence>